<dbReference type="RefSeq" id="WP_105226495.1">
    <property type="nucleotide sequence ID" value="NZ_PCQE01000034.1"/>
</dbReference>
<feature type="transmembrane region" description="Helical" evidence="1">
    <location>
        <begin position="107"/>
        <end position="126"/>
    </location>
</feature>
<reference evidence="2 3" key="1">
    <citation type="submission" date="2017-09" db="EMBL/GenBank/DDBJ databases">
        <title>Genomic, metabolic, and phenotypic characteristics of bacterial isolates from the natural microbiome of the model nematode Caenorhabditis elegans.</title>
        <authorList>
            <person name="Zimmermann J."/>
            <person name="Obeng N."/>
            <person name="Yang W."/>
            <person name="Obeng O."/>
            <person name="Kissoyan K."/>
            <person name="Pees B."/>
            <person name="Dirksen P."/>
            <person name="Hoppner M."/>
            <person name="Franke A."/>
            <person name="Rosenstiel P."/>
            <person name="Leippe M."/>
            <person name="Dierking K."/>
            <person name="Kaleta C."/>
            <person name="Schulenburg H."/>
        </authorList>
    </citation>
    <scope>NUCLEOTIDE SEQUENCE [LARGE SCALE GENOMIC DNA]</scope>
    <source>
        <strain evidence="2 3">MYb184</strain>
    </source>
</reference>
<comment type="caution">
    <text evidence="2">The sequence shown here is derived from an EMBL/GenBank/DDBJ whole genome shotgun (WGS) entry which is preliminary data.</text>
</comment>
<keyword evidence="1" id="KW-0812">Transmembrane</keyword>
<feature type="transmembrane region" description="Helical" evidence="1">
    <location>
        <begin position="6"/>
        <end position="29"/>
    </location>
</feature>
<organism evidence="2 3">
    <name type="scientific">Pseudomonas cedrina</name>
    <dbReference type="NCBI Taxonomy" id="651740"/>
    <lineage>
        <taxon>Bacteria</taxon>
        <taxon>Pseudomonadati</taxon>
        <taxon>Pseudomonadota</taxon>
        <taxon>Gammaproteobacteria</taxon>
        <taxon>Pseudomonadales</taxon>
        <taxon>Pseudomonadaceae</taxon>
        <taxon>Pseudomonas</taxon>
    </lineage>
</organism>
<keyword evidence="1" id="KW-1133">Transmembrane helix</keyword>
<keyword evidence="1" id="KW-0472">Membrane</keyword>
<evidence type="ECO:0000256" key="1">
    <source>
        <dbReference type="SAM" id="Phobius"/>
    </source>
</evidence>
<dbReference type="EMBL" id="PCQE01000034">
    <property type="protein sequence ID" value="PRB99987.1"/>
    <property type="molecule type" value="Genomic_DNA"/>
</dbReference>
<dbReference type="AlphaFoldDB" id="A0A2S9DLF1"/>
<evidence type="ECO:0000313" key="3">
    <source>
        <dbReference type="Proteomes" id="UP000239458"/>
    </source>
</evidence>
<name>A0A2S9DLF1_PSECE</name>
<accession>A0A2S9DLF1</accession>
<gene>
    <name evidence="2" type="ORF">CQ006_18695</name>
</gene>
<protein>
    <submittedName>
        <fullName evidence="2">Uncharacterized protein</fullName>
    </submittedName>
</protein>
<sequence>MSSIDTWPLWIAISFLGGPMLLATLTLTYSLYLTHRHMDAIKEALKHSRYIYIWGPSLGKRGLIWSLLEMGKISGMLLWPKASLINGELDPTDLENFPPHLKLRLTLNLKTMIIAFIWMLIGVALLEFR</sequence>
<evidence type="ECO:0000313" key="2">
    <source>
        <dbReference type="EMBL" id="PRB99987.1"/>
    </source>
</evidence>
<proteinExistence type="predicted"/>
<dbReference type="Proteomes" id="UP000239458">
    <property type="component" value="Unassembled WGS sequence"/>
</dbReference>